<dbReference type="STRING" id="1123404.SAMN02745784_01601"/>
<name>A0A1M4VRU6_9FIRM</name>
<feature type="domain" description="Pyruvate/ketoisovalerate oxidoreductase catalytic" evidence="2">
    <location>
        <begin position="11"/>
        <end position="187"/>
    </location>
</feature>
<protein>
    <submittedName>
        <fullName evidence="3">Indolepyruvate ferredoxin oxidoreductase beta subunit</fullName>
    </submittedName>
</protein>
<keyword evidence="1" id="KW-0560">Oxidoreductase</keyword>
<organism evidence="3 4">
    <name type="scientific">Tissierella praeacuta DSM 18095</name>
    <dbReference type="NCBI Taxonomy" id="1123404"/>
    <lineage>
        <taxon>Bacteria</taxon>
        <taxon>Bacillati</taxon>
        <taxon>Bacillota</taxon>
        <taxon>Tissierellia</taxon>
        <taxon>Tissierellales</taxon>
        <taxon>Tissierellaceae</taxon>
        <taxon>Tissierella</taxon>
    </lineage>
</organism>
<dbReference type="GeneID" id="90993674"/>
<accession>A0A1M4VRU6</accession>
<evidence type="ECO:0000313" key="4">
    <source>
        <dbReference type="Proteomes" id="UP000184114"/>
    </source>
</evidence>
<dbReference type="GO" id="GO:0016903">
    <property type="term" value="F:oxidoreductase activity, acting on the aldehyde or oxo group of donors"/>
    <property type="evidence" value="ECO:0007669"/>
    <property type="project" value="InterPro"/>
</dbReference>
<proteinExistence type="predicted"/>
<sequence length="189" mass="21062">MTKSLLLVGVGGQGTILVSKILSEGLLEEGYDVKMSEIHGMSQRGGSVTTQIRFGDKVYSPTINLGEADVLVSFEKLEAARYIPQLKKDGRLIVNEEEMWPLPVLTGLEKYPEGIMEELRSKVDNIISINAREIAEELGEPRSQNIVMLGLIVKALGLENIDWKSKIKKFLPERVHEVNIKAFERGISL</sequence>
<dbReference type="InterPro" id="IPR052198">
    <property type="entry name" value="IorB_Oxidoreductase"/>
</dbReference>
<dbReference type="AlphaFoldDB" id="A0A1M4VRU6"/>
<evidence type="ECO:0000313" key="3">
    <source>
        <dbReference type="EMBL" id="SHE71794.1"/>
    </source>
</evidence>
<dbReference type="InterPro" id="IPR002869">
    <property type="entry name" value="Pyrv_flavodox_OxRed_cen"/>
</dbReference>
<dbReference type="NCBIfam" id="NF005325">
    <property type="entry name" value="PRK06853.1-5"/>
    <property type="match status" value="1"/>
</dbReference>
<dbReference type="PANTHER" id="PTHR43854">
    <property type="entry name" value="INDOLEPYRUVATE OXIDOREDUCTASE SUBUNIT IORB"/>
    <property type="match status" value="1"/>
</dbReference>
<dbReference type="SUPFAM" id="SSF53323">
    <property type="entry name" value="Pyruvate-ferredoxin oxidoreductase, PFOR, domain III"/>
    <property type="match status" value="1"/>
</dbReference>
<dbReference type="EMBL" id="FQTY01000005">
    <property type="protein sequence ID" value="SHE71794.1"/>
    <property type="molecule type" value="Genomic_DNA"/>
</dbReference>
<gene>
    <name evidence="3" type="ORF">SAMN02745784_01601</name>
</gene>
<keyword evidence="3" id="KW-0670">Pyruvate</keyword>
<dbReference type="PANTHER" id="PTHR43854:SF1">
    <property type="entry name" value="INDOLEPYRUVATE OXIDOREDUCTASE SUBUNIT IORB"/>
    <property type="match status" value="1"/>
</dbReference>
<dbReference type="Proteomes" id="UP000184114">
    <property type="component" value="Unassembled WGS sequence"/>
</dbReference>
<dbReference type="RefSeq" id="WP_072975137.1">
    <property type="nucleotide sequence ID" value="NZ_FQTY01000005.1"/>
</dbReference>
<reference evidence="4" key="1">
    <citation type="submission" date="2016-11" db="EMBL/GenBank/DDBJ databases">
        <authorList>
            <person name="Varghese N."/>
            <person name="Submissions S."/>
        </authorList>
    </citation>
    <scope>NUCLEOTIDE SEQUENCE [LARGE SCALE GENOMIC DNA]</scope>
    <source>
        <strain evidence="4">DSM 18095</strain>
    </source>
</reference>
<evidence type="ECO:0000259" key="2">
    <source>
        <dbReference type="Pfam" id="PF01558"/>
    </source>
</evidence>
<evidence type="ECO:0000256" key="1">
    <source>
        <dbReference type="ARBA" id="ARBA00023002"/>
    </source>
</evidence>
<dbReference type="Gene3D" id="3.40.920.10">
    <property type="entry name" value="Pyruvate-ferredoxin oxidoreductase, PFOR, domain III"/>
    <property type="match status" value="1"/>
</dbReference>
<dbReference type="Pfam" id="PF01558">
    <property type="entry name" value="POR"/>
    <property type="match status" value="1"/>
</dbReference>
<dbReference type="InterPro" id="IPR019752">
    <property type="entry name" value="Pyrv/ketoisovalerate_OxRed_cat"/>
</dbReference>
<keyword evidence="4" id="KW-1185">Reference proteome</keyword>